<dbReference type="SUPFAM" id="SSF54427">
    <property type="entry name" value="NTF2-like"/>
    <property type="match status" value="1"/>
</dbReference>
<evidence type="ECO:0000313" key="1">
    <source>
        <dbReference type="EMBL" id="RPE00375.1"/>
    </source>
</evidence>
<dbReference type="AlphaFoldDB" id="A0A3N4NW88"/>
<dbReference type="InterPro" id="IPR032710">
    <property type="entry name" value="NTF2-like_dom_sf"/>
</dbReference>
<gene>
    <name evidence="1" type="ORF">BBB56_12390</name>
</gene>
<keyword evidence="2" id="KW-1185">Reference proteome</keyword>
<proteinExistence type="predicted"/>
<organism evidence="1 2">
    <name type="scientific">Candidatus Pantoea deserta</name>
    <dbReference type="NCBI Taxonomy" id="1869313"/>
    <lineage>
        <taxon>Bacteria</taxon>
        <taxon>Pseudomonadati</taxon>
        <taxon>Pseudomonadota</taxon>
        <taxon>Gammaproteobacteria</taxon>
        <taxon>Enterobacterales</taxon>
        <taxon>Erwiniaceae</taxon>
        <taxon>Pantoea</taxon>
    </lineage>
</organism>
<sequence length="61" mass="6606">MSGGSGFCCYGNEKGRFGADAQILERFACINELPMAASEPLYRWPLARGPDGQPGLSELNR</sequence>
<dbReference type="Gene3D" id="3.10.450.50">
    <property type="match status" value="1"/>
</dbReference>
<protein>
    <submittedName>
        <fullName evidence="1">Uncharacterized protein</fullName>
    </submittedName>
</protein>
<evidence type="ECO:0000313" key="2">
    <source>
        <dbReference type="Proteomes" id="UP000281332"/>
    </source>
</evidence>
<dbReference type="RefSeq" id="WP_123801248.1">
    <property type="nucleotide sequence ID" value="NZ_RMVG01000008.1"/>
</dbReference>
<accession>A0A3N4NW88</accession>
<dbReference type="Proteomes" id="UP000281332">
    <property type="component" value="Unassembled WGS sequence"/>
</dbReference>
<name>A0A3N4NW88_9GAMM</name>
<reference evidence="1 2" key="1">
    <citation type="submission" date="2018-11" db="EMBL/GenBank/DDBJ databases">
        <title>Whole genome sequencing of Pantoea sp. RIT388.</title>
        <authorList>
            <person name="Gan H.M."/>
            <person name="Hudson A.O."/>
        </authorList>
    </citation>
    <scope>NUCLEOTIDE SEQUENCE [LARGE SCALE GENOMIC DNA]</scope>
    <source>
        <strain evidence="1 2">RIT388</strain>
    </source>
</reference>
<comment type="caution">
    <text evidence="1">The sequence shown here is derived from an EMBL/GenBank/DDBJ whole genome shotgun (WGS) entry which is preliminary data.</text>
</comment>
<dbReference type="EMBL" id="RMVG01000008">
    <property type="protein sequence ID" value="RPE00375.1"/>
    <property type="molecule type" value="Genomic_DNA"/>
</dbReference>
<dbReference type="OrthoDB" id="9787970at2"/>